<evidence type="ECO:0008006" key="3">
    <source>
        <dbReference type="Google" id="ProtNLM"/>
    </source>
</evidence>
<accession>A0ABS9Y981</accession>
<dbReference type="SUPFAM" id="SSF55154">
    <property type="entry name" value="CYTH-like phosphatases"/>
    <property type="match status" value="1"/>
</dbReference>
<evidence type="ECO:0000313" key="1">
    <source>
        <dbReference type="EMBL" id="MCI3272476.1"/>
    </source>
</evidence>
<sequence length="188" mass="20558">MMDKAGGVVGQTVRPGKYAQVERERRFLLAEPPASAAVTVSRVIIDRYLVGTRLRLRRAEFPDGRREFKLTQKVPVSRPGAVQGLITNTYLSPAEYDVLASLPAALLSKSRFSVPPLGVDVFDGRLQGLVLAEAEFSTDEEAQAFLPPAECVVEVTDDARFTGGRLVRASRQELLAWLAEYGLRPAAS</sequence>
<dbReference type="Gene3D" id="2.40.320.10">
    <property type="entry name" value="Hypothetical Protein Pfu-838710-001"/>
    <property type="match status" value="1"/>
</dbReference>
<dbReference type="InterPro" id="IPR033469">
    <property type="entry name" value="CYTH-like_dom_sf"/>
</dbReference>
<dbReference type="EMBL" id="JALDAY010000004">
    <property type="protein sequence ID" value="MCI3272476.1"/>
    <property type="molecule type" value="Genomic_DNA"/>
</dbReference>
<evidence type="ECO:0000313" key="2">
    <source>
        <dbReference type="Proteomes" id="UP001165269"/>
    </source>
</evidence>
<dbReference type="RefSeq" id="WP_242765633.1">
    <property type="nucleotide sequence ID" value="NZ_JALDAY010000004.1"/>
</dbReference>
<keyword evidence="2" id="KW-1185">Reference proteome</keyword>
<reference evidence="1" key="1">
    <citation type="submission" date="2022-03" db="EMBL/GenBank/DDBJ databases">
        <title>Streptomyces 7R015 and 7R016 isolated from Barleria lupulina in Thailand.</title>
        <authorList>
            <person name="Kanchanasin P."/>
            <person name="Phongsopitanun W."/>
            <person name="Tanasupawat S."/>
        </authorList>
    </citation>
    <scope>NUCLEOTIDE SEQUENCE</scope>
    <source>
        <strain evidence="1">7R015</strain>
    </source>
</reference>
<gene>
    <name evidence="1" type="ORF">MQP27_15295</name>
</gene>
<organism evidence="1 2">
    <name type="scientific">Streptomyces cylindrosporus</name>
    <dbReference type="NCBI Taxonomy" id="2927583"/>
    <lineage>
        <taxon>Bacteria</taxon>
        <taxon>Bacillati</taxon>
        <taxon>Actinomycetota</taxon>
        <taxon>Actinomycetes</taxon>
        <taxon>Kitasatosporales</taxon>
        <taxon>Streptomycetaceae</taxon>
        <taxon>Streptomyces</taxon>
    </lineage>
</organism>
<dbReference type="Proteomes" id="UP001165269">
    <property type="component" value="Unassembled WGS sequence"/>
</dbReference>
<proteinExistence type="predicted"/>
<comment type="caution">
    <text evidence="1">The sequence shown here is derived from an EMBL/GenBank/DDBJ whole genome shotgun (WGS) entry which is preliminary data.</text>
</comment>
<protein>
    <recommendedName>
        <fullName evidence="3">CYTH domain-containing protein</fullName>
    </recommendedName>
</protein>
<name>A0ABS9Y981_9ACTN</name>